<organism evidence="3 4">
    <name type="scientific">Cyclospora cayetanensis</name>
    <dbReference type="NCBI Taxonomy" id="88456"/>
    <lineage>
        <taxon>Eukaryota</taxon>
        <taxon>Sar</taxon>
        <taxon>Alveolata</taxon>
        <taxon>Apicomplexa</taxon>
        <taxon>Conoidasida</taxon>
        <taxon>Coccidia</taxon>
        <taxon>Eucoccidiorida</taxon>
        <taxon>Eimeriorina</taxon>
        <taxon>Eimeriidae</taxon>
        <taxon>Cyclospora</taxon>
    </lineage>
</organism>
<dbReference type="EMBL" id="JROU02001602">
    <property type="protein sequence ID" value="OEH75850.1"/>
    <property type="molecule type" value="Genomic_DNA"/>
</dbReference>
<dbReference type="PROSITE" id="PS51421">
    <property type="entry name" value="RAS"/>
    <property type="match status" value="1"/>
</dbReference>
<feature type="region of interest" description="Disordered" evidence="2">
    <location>
        <begin position="1"/>
        <end position="37"/>
    </location>
</feature>
<evidence type="ECO:0000256" key="1">
    <source>
        <dbReference type="ARBA" id="ARBA00022741"/>
    </source>
</evidence>
<proteinExistence type="predicted"/>
<keyword evidence="1" id="KW-0547">Nucleotide-binding</keyword>
<dbReference type="GO" id="GO:0003924">
    <property type="term" value="F:GTPase activity"/>
    <property type="evidence" value="ECO:0007669"/>
    <property type="project" value="InterPro"/>
</dbReference>
<dbReference type="SMART" id="SM00174">
    <property type="entry name" value="RHO"/>
    <property type="match status" value="1"/>
</dbReference>
<dbReference type="PANTHER" id="PTHR47978">
    <property type="match status" value="1"/>
</dbReference>
<dbReference type="SMART" id="SM00175">
    <property type="entry name" value="RAB"/>
    <property type="match status" value="1"/>
</dbReference>
<evidence type="ECO:0000313" key="4">
    <source>
        <dbReference type="Proteomes" id="UP000095192"/>
    </source>
</evidence>
<dbReference type="InterPro" id="IPR001806">
    <property type="entry name" value="Small_GTPase"/>
</dbReference>
<evidence type="ECO:0000313" key="3">
    <source>
        <dbReference type="EMBL" id="OEH75850.1"/>
    </source>
</evidence>
<comment type="caution">
    <text evidence="3">The sequence shown here is derived from an EMBL/GenBank/DDBJ whole genome shotgun (WGS) entry which is preliminary data.</text>
</comment>
<dbReference type="NCBIfam" id="TIGR00231">
    <property type="entry name" value="small_GTP"/>
    <property type="match status" value="1"/>
</dbReference>
<dbReference type="InParanoid" id="A0A1D3CXB0"/>
<dbReference type="Gene3D" id="3.40.50.300">
    <property type="entry name" value="P-loop containing nucleotide triphosphate hydrolases"/>
    <property type="match status" value="1"/>
</dbReference>
<dbReference type="AlphaFoldDB" id="A0A1D3CXB0"/>
<dbReference type="SMART" id="SM00176">
    <property type="entry name" value="RAN"/>
    <property type="match status" value="1"/>
</dbReference>
<dbReference type="InterPro" id="IPR005225">
    <property type="entry name" value="Small_GTP-bd"/>
</dbReference>
<dbReference type="PRINTS" id="PR00449">
    <property type="entry name" value="RASTRNSFRMNG"/>
</dbReference>
<feature type="compositionally biased region" description="Basic and acidic residues" evidence="2">
    <location>
        <begin position="15"/>
        <end position="30"/>
    </location>
</feature>
<reference evidence="3 4" key="1">
    <citation type="journal article" date="2016" name="BMC Genomics">
        <title>Comparative genomics reveals Cyclospora cayetanensis possesses coccidia-like metabolism and invasion components but unique surface antigens.</title>
        <authorList>
            <person name="Liu S."/>
            <person name="Wang L."/>
            <person name="Zheng H."/>
            <person name="Xu Z."/>
            <person name="Roellig D.M."/>
            <person name="Li N."/>
            <person name="Frace M.A."/>
            <person name="Tang K."/>
            <person name="Arrowood M.J."/>
            <person name="Moss D.M."/>
            <person name="Zhang L."/>
            <person name="Feng Y."/>
            <person name="Xiao L."/>
        </authorList>
    </citation>
    <scope>NUCLEOTIDE SEQUENCE [LARGE SCALE GENOMIC DNA]</scope>
    <source>
        <strain evidence="3 4">CHN_HEN01</strain>
    </source>
</reference>
<dbReference type="VEuPathDB" id="ToxoDB:cyc_03903"/>
<accession>A0A1D3CXB0</accession>
<dbReference type="InterPro" id="IPR027417">
    <property type="entry name" value="P-loop_NTPase"/>
</dbReference>
<dbReference type="SUPFAM" id="SSF52540">
    <property type="entry name" value="P-loop containing nucleoside triphosphate hydrolases"/>
    <property type="match status" value="1"/>
</dbReference>
<dbReference type="PROSITE" id="PS51420">
    <property type="entry name" value="RHO"/>
    <property type="match status" value="1"/>
</dbReference>
<dbReference type="FunFam" id="3.40.50.300:FF:001447">
    <property type="entry name" value="Ras-related protein Rab-1B"/>
    <property type="match status" value="1"/>
</dbReference>
<name>A0A1D3CXB0_9EIME</name>
<evidence type="ECO:0000256" key="2">
    <source>
        <dbReference type="SAM" id="MobiDB-lite"/>
    </source>
</evidence>
<dbReference type="GO" id="GO:0005525">
    <property type="term" value="F:GTP binding"/>
    <property type="evidence" value="ECO:0007669"/>
    <property type="project" value="InterPro"/>
</dbReference>
<dbReference type="Pfam" id="PF00071">
    <property type="entry name" value="Ras"/>
    <property type="match status" value="1"/>
</dbReference>
<dbReference type="SMART" id="SM00173">
    <property type="entry name" value="RAS"/>
    <property type="match status" value="1"/>
</dbReference>
<dbReference type="VEuPathDB" id="ToxoDB:LOC34620520"/>
<sequence length="300" mass="32907">MLHSSQNLLPACRFGRPETRNPHSAFDHSNLRQSNDQNSSIRLGAAAAAGLGRQDCAMGCGFSSAHSAQGDPQLKVQNATQGTSSSRLSLEGKIVLLGDSGVGKSSLALRFCRGRFPLYHEVTIGAAFLQQTVRLDQGNQLKLHIWDTGGQERFRAMAPLYYRDAAGAVVVYDITAPSSLEAVKFWTKELRQHLDYCSITVAANKYDLLEVSAEGGLEEQQQHHEPTTLPAAAAVENEQDRNDLVEIMRGVEEVKKYCSANRFEFIECSAKTGQNVNRLFEDLARNVFAHLKDAAAVVDL</sequence>
<dbReference type="Proteomes" id="UP000095192">
    <property type="component" value="Unassembled WGS sequence"/>
</dbReference>
<gene>
    <name evidence="3" type="ORF">cyc_03903</name>
</gene>
<dbReference type="PROSITE" id="PS51419">
    <property type="entry name" value="RAB"/>
    <property type="match status" value="1"/>
</dbReference>
<protein>
    <submittedName>
        <fullName evidence="3">Rab5b protein</fullName>
    </submittedName>
</protein>
<keyword evidence="4" id="KW-1185">Reference proteome</keyword>